<proteinExistence type="predicted"/>
<dbReference type="Proteomes" id="UP000015105">
    <property type="component" value="Chromosome 4D"/>
</dbReference>
<reference evidence="2" key="5">
    <citation type="journal article" date="2021" name="G3 (Bethesda)">
        <title>Aegilops tauschii genome assembly Aet v5.0 features greater sequence contiguity and improved annotation.</title>
        <authorList>
            <person name="Wang L."/>
            <person name="Zhu T."/>
            <person name="Rodriguez J.C."/>
            <person name="Deal K.R."/>
            <person name="Dubcovsky J."/>
            <person name="McGuire P.E."/>
            <person name="Lux T."/>
            <person name="Spannagl M."/>
            <person name="Mayer K.F.X."/>
            <person name="Baldrich P."/>
            <person name="Meyers B.C."/>
            <person name="Huo N."/>
            <person name="Gu Y.Q."/>
            <person name="Zhou H."/>
            <person name="Devos K.M."/>
            <person name="Bennetzen J.L."/>
            <person name="Unver T."/>
            <person name="Budak H."/>
            <person name="Gulick P.J."/>
            <person name="Galiba G."/>
            <person name="Kalapos B."/>
            <person name="Nelson D.R."/>
            <person name="Li P."/>
            <person name="You F.M."/>
            <person name="Luo M.C."/>
            <person name="Dvorak J."/>
        </authorList>
    </citation>
    <scope>NUCLEOTIDE SEQUENCE [LARGE SCALE GENOMIC DNA]</scope>
    <source>
        <strain evidence="2">cv. AL8/78</strain>
    </source>
</reference>
<evidence type="ECO:0000313" key="2">
    <source>
        <dbReference type="EnsemblPlants" id="AET4Gv20541900.9"/>
    </source>
</evidence>
<accession>A0A453IFF4</accession>
<reference evidence="2" key="4">
    <citation type="submission" date="2019-03" db="UniProtKB">
        <authorList>
            <consortium name="EnsemblPlants"/>
        </authorList>
    </citation>
    <scope>IDENTIFICATION</scope>
</reference>
<dbReference type="EnsemblPlants" id="AET4Gv20541900.9">
    <property type="protein sequence ID" value="AET4Gv20541900.9"/>
    <property type="gene ID" value="AET4Gv20541900"/>
</dbReference>
<evidence type="ECO:0000313" key="3">
    <source>
        <dbReference type="Proteomes" id="UP000015105"/>
    </source>
</evidence>
<dbReference type="AlphaFoldDB" id="A0A453IFF4"/>
<protein>
    <submittedName>
        <fullName evidence="2">Uncharacterized protein</fullName>
    </submittedName>
</protein>
<keyword evidence="3" id="KW-1185">Reference proteome</keyword>
<organism evidence="2 3">
    <name type="scientific">Aegilops tauschii subsp. strangulata</name>
    <name type="common">Goatgrass</name>
    <dbReference type="NCBI Taxonomy" id="200361"/>
    <lineage>
        <taxon>Eukaryota</taxon>
        <taxon>Viridiplantae</taxon>
        <taxon>Streptophyta</taxon>
        <taxon>Embryophyta</taxon>
        <taxon>Tracheophyta</taxon>
        <taxon>Spermatophyta</taxon>
        <taxon>Magnoliopsida</taxon>
        <taxon>Liliopsida</taxon>
        <taxon>Poales</taxon>
        <taxon>Poaceae</taxon>
        <taxon>BOP clade</taxon>
        <taxon>Pooideae</taxon>
        <taxon>Triticodae</taxon>
        <taxon>Triticeae</taxon>
        <taxon>Triticinae</taxon>
        <taxon>Aegilops</taxon>
    </lineage>
</organism>
<dbReference type="Gramene" id="AET4Gv20541900.9">
    <property type="protein sequence ID" value="AET4Gv20541900.9"/>
    <property type="gene ID" value="AET4Gv20541900"/>
</dbReference>
<name>A0A453IFF4_AEGTS</name>
<reference evidence="2" key="3">
    <citation type="journal article" date="2017" name="Nature">
        <title>Genome sequence of the progenitor of the wheat D genome Aegilops tauschii.</title>
        <authorList>
            <person name="Luo M.C."/>
            <person name="Gu Y.Q."/>
            <person name="Puiu D."/>
            <person name="Wang H."/>
            <person name="Twardziok S.O."/>
            <person name="Deal K.R."/>
            <person name="Huo N."/>
            <person name="Zhu T."/>
            <person name="Wang L."/>
            <person name="Wang Y."/>
            <person name="McGuire P.E."/>
            <person name="Liu S."/>
            <person name="Long H."/>
            <person name="Ramasamy R.K."/>
            <person name="Rodriguez J.C."/>
            <person name="Van S.L."/>
            <person name="Yuan L."/>
            <person name="Wang Z."/>
            <person name="Xia Z."/>
            <person name="Xiao L."/>
            <person name="Anderson O.D."/>
            <person name="Ouyang S."/>
            <person name="Liang Y."/>
            <person name="Zimin A.V."/>
            <person name="Pertea G."/>
            <person name="Qi P."/>
            <person name="Bennetzen J.L."/>
            <person name="Dai X."/>
            <person name="Dawson M.W."/>
            <person name="Muller H.G."/>
            <person name="Kugler K."/>
            <person name="Rivarola-Duarte L."/>
            <person name="Spannagl M."/>
            <person name="Mayer K.F.X."/>
            <person name="Lu F.H."/>
            <person name="Bevan M.W."/>
            <person name="Leroy P."/>
            <person name="Li P."/>
            <person name="You F.M."/>
            <person name="Sun Q."/>
            <person name="Liu Z."/>
            <person name="Lyons E."/>
            <person name="Wicker T."/>
            <person name="Salzberg S.L."/>
            <person name="Devos K.M."/>
            <person name="Dvorak J."/>
        </authorList>
    </citation>
    <scope>NUCLEOTIDE SEQUENCE [LARGE SCALE GENOMIC DNA]</scope>
    <source>
        <strain evidence="2">cv. AL8/78</strain>
    </source>
</reference>
<feature type="compositionally biased region" description="Basic residues" evidence="1">
    <location>
        <begin position="97"/>
        <end position="110"/>
    </location>
</feature>
<evidence type="ECO:0000256" key="1">
    <source>
        <dbReference type="SAM" id="MobiDB-lite"/>
    </source>
</evidence>
<reference evidence="3" key="2">
    <citation type="journal article" date="2017" name="Nat. Plants">
        <title>The Aegilops tauschii genome reveals multiple impacts of transposons.</title>
        <authorList>
            <person name="Zhao G."/>
            <person name="Zou C."/>
            <person name="Li K."/>
            <person name="Wang K."/>
            <person name="Li T."/>
            <person name="Gao L."/>
            <person name="Zhang X."/>
            <person name="Wang H."/>
            <person name="Yang Z."/>
            <person name="Liu X."/>
            <person name="Jiang W."/>
            <person name="Mao L."/>
            <person name="Kong X."/>
            <person name="Jiao Y."/>
            <person name="Jia J."/>
        </authorList>
    </citation>
    <scope>NUCLEOTIDE SEQUENCE [LARGE SCALE GENOMIC DNA]</scope>
    <source>
        <strain evidence="3">cv. AL8/78</strain>
    </source>
</reference>
<reference evidence="3" key="1">
    <citation type="journal article" date="2014" name="Science">
        <title>Ancient hybridizations among the ancestral genomes of bread wheat.</title>
        <authorList>
            <consortium name="International Wheat Genome Sequencing Consortium,"/>
            <person name="Marcussen T."/>
            <person name="Sandve S.R."/>
            <person name="Heier L."/>
            <person name="Spannagl M."/>
            <person name="Pfeifer M."/>
            <person name="Jakobsen K.S."/>
            <person name="Wulff B.B."/>
            <person name="Steuernagel B."/>
            <person name="Mayer K.F."/>
            <person name="Olsen O.A."/>
        </authorList>
    </citation>
    <scope>NUCLEOTIDE SEQUENCE [LARGE SCALE GENOMIC DNA]</scope>
    <source>
        <strain evidence="3">cv. AL8/78</strain>
    </source>
</reference>
<sequence>MHIILYRNYLSFCAKIVSLRSTSALFAESWDLQTKEEADRSSYSAIKGAVSAFTTLNVFHWTSIICQGIHALCMNATRARKNMQHQRVTKQQEKQREKKRAGKNMQRRRVIKQEENQREGERGKWTWCYAGAAPKHFIGSACQGVIYVPDSSC</sequence>
<feature type="region of interest" description="Disordered" evidence="1">
    <location>
        <begin position="83"/>
        <end position="117"/>
    </location>
</feature>